<keyword evidence="1" id="KW-0472">Membrane</keyword>
<sequence length="170" mass="19868">MKPPVLLKTILDICFFLLICSLFSPLELLIHFQMNDSPLPIELNNRLITTFNYNTIILLIINYSITIIYVYIVYLLRKLVRSFFKNAYFTRLQISLFRLIGQLIILATISEFIMSLYTTLVLDKRIGFNFSIDGSHNNLFYTLAIGLFFIYLGKLFNKSKSLQEENELTV</sequence>
<keyword evidence="1" id="KW-0812">Transmembrane</keyword>
<feature type="transmembrane region" description="Helical" evidence="1">
    <location>
        <begin position="53"/>
        <end position="76"/>
    </location>
</feature>
<organism evidence="2 3">
    <name type="scientific">Gillisia lutea</name>
    <dbReference type="NCBI Taxonomy" id="2909668"/>
    <lineage>
        <taxon>Bacteria</taxon>
        <taxon>Pseudomonadati</taxon>
        <taxon>Bacteroidota</taxon>
        <taxon>Flavobacteriia</taxon>
        <taxon>Flavobacteriales</taxon>
        <taxon>Flavobacteriaceae</taxon>
        <taxon>Gillisia</taxon>
    </lineage>
</organism>
<reference evidence="2" key="1">
    <citation type="submission" date="2022-01" db="EMBL/GenBank/DDBJ databases">
        <title>Gillisia lutea sp. nov., isolated from marine plastic residues from the Malvarosa beach (Valencia, Spain).</title>
        <authorList>
            <person name="Vidal-Verdu A."/>
            <person name="Molina-Menor E."/>
            <person name="Satari L."/>
            <person name="Pascual J."/>
            <person name="Pereto J."/>
            <person name="Porcar M."/>
        </authorList>
    </citation>
    <scope>NUCLEOTIDE SEQUENCE</scope>
    <source>
        <strain evidence="2">M10.2A</strain>
    </source>
</reference>
<dbReference type="RefSeq" id="WP_236132615.1">
    <property type="nucleotide sequence ID" value="NZ_JAKGTH010000006.1"/>
</dbReference>
<dbReference type="EMBL" id="JAKGTH010000006">
    <property type="protein sequence ID" value="MCF4100470.1"/>
    <property type="molecule type" value="Genomic_DNA"/>
</dbReference>
<dbReference type="Proteomes" id="UP001179363">
    <property type="component" value="Unassembled WGS sequence"/>
</dbReference>
<dbReference type="Pfam" id="PF11188">
    <property type="entry name" value="DUF2975"/>
    <property type="match status" value="1"/>
</dbReference>
<feature type="transmembrane region" description="Helical" evidence="1">
    <location>
        <begin position="138"/>
        <end position="156"/>
    </location>
</feature>
<gene>
    <name evidence="2" type="ORF">L1I30_02210</name>
</gene>
<comment type="caution">
    <text evidence="2">The sequence shown here is derived from an EMBL/GenBank/DDBJ whole genome shotgun (WGS) entry which is preliminary data.</text>
</comment>
<feature type="transmembrane region" description="Helical" evidence="1">
    <location>
        <begin position="96"/>
        <end position="118"/>
    </location>
</feature>
<evidence type="ECO:0000256" key="1">
    <source>
        <dbReference type="SAM" id="Phobius"/>
    </source>
</evidence>
<keyword evidence="3" id="KW-1185">Reference proteome</keyword>
<name>A0ABS9EFB3_9FLAO</name>
<evidence type="ECO:0000313" key="2">
    <source>
        <dbReference type="EMBL" id="MCF4100470.1"/>
    </source>
</evidence>
<evidence type="ECO:0000313" key="3">
    <source>
        <dbReference type="Proteomes" id="UP001179363"/>
    </source>
</evidence>
<feature type="transmembrane region" description="Helical" evidence="1">
    <location>
        <begin position="12"/>
        <end position="33"/>
    </location>
</feature>
<keyword evidence="1" id="KW-1133">Transmembrane helix</keyword>
<accession>A0ABS9EFB3</accession>
<dbReference type="InterPro" id="IPR021354">
    <property type="entry name" value="DUF2975"/>
</dbReference>
<protein>
    <submittedName>
        <fullName evidence="2">DUF2975 domain-containing protein</fullName>
    </submittedName>
</protein>
<proteinExistence type="predicted"/>